<evidence type="ECO:0000313" key="2">
    <source>
        <dbReference type="Proteomes" id="UP000033881"/>
    </source>
</evidence>
<dbReference type="EMBL" id="LBWB01000022">
    <property type="protein sequence ID" value="KKQ99887.1"/>
    <property type="molecule type" value="Genomic_DNA"/>
</dbReference>
<dbReference type="AlphaFoldDB" id="A0A0G0M9G3"/>
<accession>A0A0G0M9G3</accession>
<comment type="caution">
    <text evidence="1">The sequence shown here is derived from an EMBL/GenBank/DDBJ whole genome shotgun (WGS) entry which is preliminary data.</text>
</comment>
<proteinExistence type="predicted"/>
<sequence>MSRFLRNGLFHEVNRRTAEIQKLAEHPEDGDLIRFNLKKMKQAHDEGKLSRNNILNSIALEVMFLEELEK</sequence>
<dbReference type="STRING" id="1618574.UT24_C0022G0008"/>
<dbReference type="Proteomes" id="UP000033881">
    <property type="component" value="Unassembled WGS sequence"/>
</dbReference>
<protein>
    <submittedName>
        <fullName evidence="1">Uncharacterized protein</fullName>
    </submittedName>
</protein>
<reference evidence="1 2" key="1">
    <citation type="journal article" date="2015" name="Nature">
        <title>rRNA introns, odd ribosomes, and small enigmatic genomes across a large radiation of phyla.</title>
        <authorList>
            <person name="Brown C.T."/>
            <person name="Hug L.A."/>
            <person name="Thomas B.C."/>
            <person name="Sharon I."/>
            <person name="Castelle C.J."/>
            <person name="Singh A."/>
            <person name="Wilkins M.J."/>
            <person name="Williams K.H."/>
            <person name="Banfield J.F."/>
        </authorList>
    </citation>
    <scope>NUCLEOTIDE SEQUENCE [LARGE SCALE GENOMIC DNA]</scope>
</reference>
<name>A0A0G0M9G3_9BACT</name>
<evidence type="ECO:0000313" key="1">
    <source>
        <dbReference type="EMBL" id="KKQ99887.1"/>
    </source>
</evidence>
<organism evidence="1 2">
    <name type="scientific">Candidatus Woesebacteria bacterium GW2011_GWB1_39_12</name>
    <dbReference type="NCBI Taxonomy" id="1618574"/>
    <lineage>
        <taxon>Bacteria</taxon>
        <taxon>Candidatus Woeseibacteriota</taxon>
    </lineage>
</organism>
<gene>
    <name evidence="1" type="ORF">UT24_C0022G0008</name>
</gene>